<evidence type="ECO:0000259" key="4">
    <source>
        <dbReference type="PROSITE" id="PS50837"/>
    </source>
</evidence>
<evidence type="ECO:0000256" key="1">
    <source>
        <dbReference type="ARBA" id="ARBA00022737"/>
    </source>
</evidence>
<feature type="repeat" description="ANK" evidence="3">
    <location>
        <begin position="764"/>
        <end position="796"/>
    </location>
</feature>
<dbReference type="STRING" id="576137.A0A1L7X047"/>
<feature type="repeat" description="ANK" evidence="3">
    <location>
        <begin position="1018"/>
        <end position="1050"/>
    </location>
</feature>
<gene>
    <name evidence="5" type="ORF">PAC_08291</name>
</gene>
<dbReference type="PROSITE" id="PS50837">
    <property type="entry name" value="NACHT"/>
    <property type="match status" value="1"/>
</dbReference>
<proteinExistence type="predicted"/>
<sequence>MDPLSILASSIALFDGLKEFYRFAEDVIKADSERAEFLQRLDYVAMTKESLDECLASEDDQPDSAWVKRLDSRHTKSSPLVGLVDTMGEMRKLLKEKESGIKKLKNFKWHSEKKALETFFVTIEGYCNQIMLILSSANMKLSRDTNTTTRAIAASLRKDRDEKREEQERSEQKAIEKWLSPLDFQAQQQEILDTAAEVGKWFVETPAFKCWGEGRLEVLRCYGEAGTGKTTLASIAVDHLAKTLQPSIPALCIFLEKTPSVPQTPKNVLGSLLKQLIQLRAAVTLSIKDAYTKAARINASTTSKELEKLLKAELNSGIYDRIHLVVDGLDESSTDTRNYIERDLRKMFQGKLRMLTTSRPDEEPFQGSFQCNKCEEDCIFYHHCKDCPQGMNAGGFDLCEDCAREGGAICARDPAHKLELVNPGVFEYDFDTPPEDIALYVKSLIKEQMPIKLSKNDQSSSKRLTTPFGRYCAEKPEAYTRVVDAIVGYVEGRFQLAKQFTRSLETEQTVRDIKKAVQRIEEDDYNPEELDKLYEKDLNDRIKDQRDRDVTTAMKILSVVACVYRKLNLRELKHALSTEMGESCYDEEYEIDEHDIVRVTKGLVKIDKDGDQIVRLEHQTWYEYFARTRDHWFPRGDLDLGNTCLAYLNFDIFSKTVEVNDLAASLAKKQATHPLISYAVQHWGDHVSKAGAEIETTALKYLEDRNRLAAYIQLAWAADTPENEKWDVRRTIHPLHVCAWFDLSRLMGGLGSSGEDADVKEGTYGQTPLMYACRRGNVQAGRCLLQMGASMNVTSDKGRTALMEAILRISENSNAADYQRSKDMVKLLLKFGSQGFGLKVDVRNPKMHDRTALMIAICRKQEESALAILKYEYEDVGINQQDSEGWTALSLAAYHGLAGVVNACLAHSDISVNLAESKMARGALWLAAAQNQPEIAKTLLTHGAEPELKDVKGRTAVMRAAELGYIDVLRIMFTFPVDVFCKDEDGRSLLHAAAGKGHANVVRLLLEKGLRSNDPDAHGMTPLHAACRSGKIETAQILLDIGADVSQKDQYGRTPPYVAWQYGHSKLVDLCEVHDTKRNLESPEVLKPESLPLWSMVRLHLLDLVTNSISTANSTIPAKEPYTEYSVLHCAICERNEQSKIEVQILREVLSVWHTFLDEPDRHKQTPLHLAACFGDLEATEALLEHDPKLDVVDRFGNTPLAIAHTNEYFDVAVALIEAGADITISKVNLQKMLFAAIDLQKIQAVQNLISAGADRLSQDEYGRTLDMVARSGDAKLLVFLQGVKSFMYQARQRTEVVKTNTEVVTTEVFDFEEAKHIPFRPFQSGPIFLDDEPAYA</sequence>
<feature type="repeat" description="ANK" evidence="3">
    <location>
        <begin position="1196"/>
        <end position="1228"/>
    </location>
</feature>
<reference evidence="5 6" key="1">
    <citation type="submission" date="2016-03" db="EMBL/GenBank/DDBJ databases">
        <authorList>
            <person name="Ploux O."/>
        </authorList>
    </citation>
    <scope>NUCLEOTIDE SEQUENCE [LARGE SCALE GENOMIC DNA]</scope>
    <source>
        <strain evidence="5 6">UAMH 11012</strain>
    </source>
</reference>
<dbReference type="SUPFAM" id="SSF52540">
    <property type="entry name" value="P-loop containing nucleoside triphosphate hydrolases"/>
    <property type="match status" value="1"/>
</dbReference>
<dbReference type="InterPro" id="IPR027417">
    <property type="entry name" value="P-loop_NTPase"/>
</dbReference>
<dbReference type="PANTHER" id="PTHR24166:SF48">
    <property type="entry name" value="PROTEIN VAPYRIN"/>
    <property type="match status" value="1"/>
</dbReference>
<dbReference type="PANTHER" id="PTHR24166">
    <property type="entry name" value="ROLLING PEBBLES, ISOFORM B"/>
    <property type="match status" value="1"/>
</dbReference>
<dbReference type="InterPro" id="IPR054471">
    <property type="entry name" value="GPIID_WHD"/>
</dbReference>
<evidence type="ECO:0000313" key="6">
    <source>
        <dbReference type="Proteomes" id="UP000184330"/>
    </source>
</evidence>
<dbReference type="InterPro" id="IPR007111">
    <property type="entry name" value="NACHT_NTPase"/>
</dbReference>
<feature type="repeat" description="ANK" evidence="3">
    <location>
        <begin position="985"/>
        <end position="1017"/>
    </location>
</feature>
<dbReference type="InterPro" id="IPR050889">
    <property type="entry name" value="Dendritic_Spine_Reg/Scaffold"/>
</dbReference>
<evidence type="ECO:0000256" key="3">
    <source>
        <dbReference type="PROSITE-ProRule" id="PRU00023"/>
    </source>
</evidence>
<dbReference type="SMART" id="SM00248">
    <property type="entry name" value="ANK"/>
    <property type="match status" value="11"/>
</dbReference>
<evidence type="ECO:0000256" key="2">
    <source>
        <dbReference type="ARBA" id="ARBA00023043"/>
    </source>
</evidence>
<dbReference type="Gene3D" id="3.40.50.300">
    <property type="entry name" value="P-loop containing nucleotide triphosphate hydrolases"/>
    <property type="match status" value="1"/>
</dbReference>
<organism evidence="5 6">
    <name type="scientific">Phialocephala subalpina</name>
    <dbReference type="NCBI Taxonomy" id="576137"/>
    <lineage>
        <taxon>Eukaryota</taxon>
        <taxon>Fungi</taxon>
        <taxon>Dikarya</taxon>
        <taxon>Ascomycota</taxon>
        <taxon>Pezizomycotina</taxon>
        <taxon>Leotiomycetes</taxon>
        <taxon>Helotiales</taxon>
        <taxon>Mollisiaceae</taxon>
        <taxon>Phialocephala</taxon>
        <taxon>Phialocephala fortinii species complex</taxon>
    </lineage>
</organism>
<accession>A0A1L7X047</accession>
<dbReference type="InterPro" id="IPR002110">
    <property type="entry name" value="Ankyrin_rpt"/>
</dbReference>
<keyword evidence="2 3" id="KW-0040">ANK repeat</keyword>
<keyword evidence="1" id="KW-0677">Repeat</keyword>
<dbReference type="SUPFAM" id="SSF48403">
    <property type="entry name" value="Ankyrin repeat"/>
    <property type="match status" value="3"/>
</dbReference>
<feature type="repeat" description="ANK" evidence="3">
    <location>
        <begin position="1163"/>
        <end position="1195"/>
    </location>
</feature>
<keyword evidence="6" id="KW-1185">Reference proteome</keyword>
<dbReference type="Proteomes" id="UP000184330">
    <property type="component" value="Unassembled WGS sequence"/>
</dbReference>
<protein>
    <recommendedName>
        <fullName evidence="4">NACHT domain-containing protein</fullName>
    </recommendedName>
</protein>
<feature type="domain" description="NACHT" evidence="4">
    <location>
        <begin position="217"/>
        <end position="361"/>
    </location>
</feature>
<dbReference type="Pfam" id="PF22939">
    <property type="entry name" value="WHD_GPIID"/>
    <property type="match status" value="1"/>
</dbReference>
<dbReference type="OrthoDB" id="195446at2759"/>
<dbReference type="EMBL" id="FJOG01000012">
    <property type="protein sequence ID" value="CZR58399.1"/>
    <property type="molecule type" value="Genomic_DNA"/>
</dbReference>
<dbReference type="Gene3D" id="1.25.40.20">
    <property type="entry name" value="Ankyrin repeat-containing domain"/>
    <property type="match status" value="2"/>
</dbReference>
<dbReference type="Pfam" id="PF12796">
    <property type="entry name" value="Ank_2"/>
    <property type="match status" value="4"/>
</dbReference>
<name>A0A1L7X047_9HELO</name>
<dbReference type="Pfam" id="PF24883">
    <property type="entry name" value="NPHP3_N"/>
    <property type="match status" value="1"/>
</dbReference>
<dbReference type="PROSITE" id="PS50297">
    <property type="entry name" value="ANK_REP_REGION"/>
    <property type="match status" value="5"/>
</dbReference>
<evidence type="ECO:0000313" key="5">
    <source>
        <dbReference type="EMBL" id="CZR58399.1"/>
    </source>
</evidence>
<dbReference type="SUPFAM" id="SSF57850">
    <property type="entry name" value="RING/U-box"/>
    <property type="match status" value="1"/>
</dbReference>
<dbReference type="PROSITE" id="PS50088">
    <property type="entry name" value="ANK_REPEAT"/>
    <property type="match status" value="5"/>
</dbReference>
<dbReference type="InterPro" id="IPR056884">
    <property type="entry name" value="NPHP3-like_N"/>
</dbReference>
<dbReference type="InterPro" id="IPR036770">
    <property type="entry name" value="Ankyrin_rpt-contain_sf"/>
</dbReference>